<comment type="caution">
    <text evidence="1">The sequence shown here is derived from an EMBL/GenBank/DDBJ whole genome shotgun (WGS) entry which is preliminary data.</text>
</comment>
<reference evidence="1 2" key="1">
    <citation type="journal article" date="2011" name="Front. Microbiol.">
        <title>Genomic signatures of strain selection and enhancement in Bacillus atrophaeus var. globigii, a historical biowarfare simulant.</title>
        <authorList>
            <person name="Gibbons H.S."/>
            <person name="Broomall S.M."/>
            <person name="McNew L.A."/>
            <person name="Daligault H."/>
            <person name="Chapman C."/>
            <person name="Bruce D."/>
            <person name="Karavis M."/>
            <person name="Krepps M."/>
            <person name="McGregor P.A."/>
            <person name="Hong C."/>
            <person name="Park K.H."/>
            <person name="Akmal A."/>
            <person name="Feldman A."/>
            <person name="Lin J.S."/>
            <person name="Chang W.E."/>
            <person name="Higgs B.W."/>
            <person name="Demirev P."/>
            <person name="Lindquist J."/>
            <person name="Liem A."/>
            <person name="Fochler E."/>
            <person name="Read T.D."/>
            <person name="Tapia R."/>
            <person name="Johnson S."/>
            <person name="Bishop-Lilly K.A."/>
            <person name="Detter C."/>
            <person name="Han C."/>
            <person name="Sozhamannan S."/>
            <person name="Rosenzweig C.N."/>
            <person name="Skowronski E.W."/>
        </authorList>
    </citation>
    <scope>NUCLEOTIDE SEQUENCE [LARGE SCALE GENOMIC DNA]</scope>
    <source>
        <strain evidence="1 2">CL-SP19</strain>
    </source>
</reference>
<proteinExistence type="predicted"/>
<protein>
    <submittedName>
        <fullName evidence="1">Uncharacterized protein</fullName>
    </submittedName>
</protein>
<evidence type="ECO:0000313" key="2">
    <source>
        <dbReference type="Proteomes" id="UP000287908"/>
    </source>
</evidence>
<evidence type="ECO:0000313" key="1">
    <source>
        <dbReference type="EMBL" id="RUO75408.1"/>
    </source>
</evidence>
<dbReference type="EMBL" id="PIQF01000003">
    <property type="protein sequence ID" value="RUO75408.1"/>
    <property type="molecule type" value="Genomic_DNA"/>
</dbReference>
<sequence length="143" mass="15716">MMCANKYARLKFGIGDTHMAQTKFLVVLMLGIVIQLSFPAAPVHNTASSAEHVINVNQADVANERKSNIHCDDDEQPASNTCCYCLTDSADTCLMDAECNSASSPLVLIPFNLPIKSIGYLQHPLSYEGNVKQMSFDIFYPPK</sequence>
<organism evidence="1 2">
    <name type="scientific">Idiomarina seosinensis</name>
    <dbReference type="NCBI Taxonomy" id="281739"/>
    <lineage>
        <taxon>Bacteria</taxon>
        <taxon>Pseudomonadati</taxon>
        <taxon>Pseudomonadota</taxon>
        <taxon>Gammaproteobacteria</taxon>
        <taxon>Alteromonadales</taxon>
        <taxon>Idiomarinaceae</taxon>
        <taxon>Idiomarina</taxon>
    </lineage>
</organism>
<dbReference type="AlphaFoldDB" id="A0A432ZBU0"/>
<name>A0A432ZBU0_9GAMM</name>
<gene>
    <name evidence="1" type="ORF">CWI81_10580</name>
</gene>
<accession>A0A432ZBU0</accession>
<dbReference type="Proteomes" id="UP000287908">
    <property type="component" value="Unassembled WGS sequence"/>
</dbReference>
<keyword evidence="2" id="KW-1185">Reference proteome</keyword>